<keyword evidence="1" id="KW-0812">Transmembrane</keyword>
<evidence type="ECO:0000313" key="2">
    <source>
        <dbReference type="EMBL" id="MFC7335607.1"/>
    </source>
</evidence>
<dbReference type="Proteomes" id="UP001596472">
    <property type="component" value="Unassembled WGS sequence"/>
</dbReference>
<feature type="transmembrane region" description="Helical" evidence="1">
    <location>
        <begin position="7"/>
        <end position="26"/>
    </location>
</feature>
<feature type="transmembrane region" description="Helical" evidence="1">
    <location>
        <begin position="60"/>
        <end position="78"/>
    </location>
</feature>
<keyword evidence="1" id="KW-0472">Membrane</keyword>
<reference evidence="3" key="1">
    <citation type="journal article" date="2019" name="Int. J. Syst. Evol. Microbiol.">
        <title>The Global Catalogue of Microorganisms (GCM) 10K type strain sequencing project: providing services to taxonomists for standard genome sequencing and annotation.</title>
        <authorList>
            <consortium name="The Broad Institute Genomics Platform"/>
            <consortium name="The Broad Institute Genome Sequencing Center for Infectious Disease"/>
            <person name="Wu L."/>
            <person name="Ma J."/>
        </authorList>
    </citation>
    <scope>NUCLEOTIDE SEQUENCE [LARGE SCALE GENOMIC DNA]</scope>
    <source>
        <strain evidence="3">CGMCC 4.1467</strain>
    </source>
</reference>
<evidence type="ECO:0000313" key="3">
    <source>
        <dbReference type="Proteomes" id="UP001596472"/>
    </source>
</evidence>
<gene>
    <name evidence="2" type="ORF">ACFQY0_00340</name>
</gene>
<organism evidence="2 3">
    <name type="scientific">Haloferula chungangensis</name>
    <dbReference type="NCBI Taxonomy" id="1048331"/>
    <lineage>
        <taxon>Bacteria</taxon>
        <taxon>Pseudomonadati</taxon>
        <taxon>Verrucomicrobiota</taxon>
        <taxon>Verrucomicrobiia</taxon>
        <taxon>Verrucomicrobiales</taxon>
        <taxon>Verrucomicrobiaceae</taxon>
        <taxon>Haloferula</taxon>
    </lineage>
</organism>
<proteinExistence type="predicted"/>
<evidence type="ECO:0000256" key="1">
    <source>
        <dbReference type="SAM" id="Phobius"/>
    </source>
</evidence>
<protein>
    <submittedName>
        <fullName evidence="2">Uncharacterized protein</fullName>
    </submittedName>
</protein>
<accession>A0ABW2KZY5</accession>
<name>A0ABW2KZY5_9BACT</name>
<feature type="transmembrane region" description="Helical" evidence="1">
    <location>
        <begin position="98"/>
        <end position="123"/>
    </location>
</feature>
<dbReference type="RefSeq" id="WP_379707886.1">
    <property type="nucleotide sequence ID" value="NZ_JBHTBS010000001.1"/>
</dbReference>
<comment type="caution">
    <text evidence="2">The sequence shown here is derived from an EMBL/GenBank/DDBJ whole genome shotgun (WGS) entry which is preliminary data.</text>
</comment>
<keyword evidence="3" id="KW-1185">Reference proteome</keyword>
<dbReference type="EMBL" id="JBHTBS010000001">
    <property type="protein sequence ID" value="MFC7335607.1"/>
    <property type="molecule type" value="Genomic_DNA"/>
</dbReference>
<sequence length="250" mass="27873">MKVFLRVLKILAIGLITALGLLYLFVSTGGSITDAAGHLVAGWAFFLSRNIKSLALDPEIVVSGLVAGIVSLFLLHLLGRWLASHFQRHWSIKSSLSIFGFIVVLFATSFLVPGFITVSKLLFSEPMTSRSRSSLDHLYRDQLRTLYFLLLETEGIEEGQPAPTDLDPLIASSRLGSSRPFTDGFANSGFLYLAAGHPPYDHPDFPLFVSPEYSTRGKTVRCIIYCDFRTETIDAKQYERLLKRVVAIRR</sequence>
<keyword evidence="1" id="KW-1133">Transmembrane helix</keyword>